<evidence type="ECO:0000256" key="4">
    <source>
        <dbReference type="ARBA" id="ARBA00022806"/>
    </source>
</evidence>
<dbReference type="SUPFAM" id="SSF52540">
    <property type="entry name" value="P-loop containing nucleoside triphosphate hydrolases"/>
    <property type="match status" value="1"/>
</dbReference>
<protein>
    <recommendedName>
        <fullName evidence="1">RNA helicase</fullName>
        <ecNumber evidence="1">3.6.4.13</ecNumber>
    </recommendedName>
</protein>
<dbReference type="SMART" id="SM00490">
    <property type="entry name" value="HELICc"/>
    <property type="match status" value="1"/>
</dbReference>
<dbReference type="SMART" id="SM00487">
    <property type="entry name" value="DEXDc"/>
    <property type="match status" value="1"/>
</dbReference>
<dbReference type="GO" id="GO:0003724">
    <property type="term" value="F:RNA helicase activity"/>
    <property type="evidence" value="ECO:0007669"/>
    <property type="project" value="UniProtKB-EC"/>
</dbReference>
<keyword evidence="3" id="KW-0378">Hydrolase</keyword>
<evidence type="ECO:0000259" key="10">
    <source>
        <dbReference type="PROSITE" id="PS51195"/>
    </source>
</evidence>
<dbReference type="GO" id="GO:0003676">
    <property type="term" value="F:nucleic acid binding"/>
    <property type="evidence" value="ECO:0007669"/>
    <property type="project" value="InterPro"/>
</dbReference>
<dbReference type="GO" id="GO:0005524">
    <property type="term" value="F:ATP binding"/>
    <property type="evidence" value="ECO:0007669"/>
    <property type="project" value="UniProtKB-KW"/>
</dbReference>
<dbReference type="Gene3D" id="3.40.50.300">
    <property type="entry name" value="P-loop containing nucleotide triphosphate hydrolases"/>
    <property type="match status" value="2"/>
</dbReference>
<keyword evidence="4" id="KW-0347">Helicase</keyword>
<dbReference type="Pfam" id="PF00270">
    <property type="entry name" value="DEAD"/>
    <property type="match status" value="1"/>
</dbReference>
<dbReference type="GO" id="GO:0016787">
    <property type="term" value="F:hydrolase activity"/>
    <property type="evidence" value="ECO:0007669"/>
    <property type="project" value="UniProtKB-KW"/>
</dbReference>
<evidence type="ECO:0000259" key="9">
    <source>
        <dbReference type="PROSITE" id="PS51194"/>
    </source>
</evidence>
<dbReference type="PROSITE" id="PS51194">
    <property type="entry name" value="HELICASE_CTER"/>
    <property type="match status" value="1"/>
</dbReference>
<dbReference type="CDD" id="cd18787">
    <property type="entry name" value="SF2_C_DEAD"/>
    <property type="match status" value="1"/>
</dbReference>
<feature type="domain" description="DEAD-box RNA helicase Q" evidence="10">
    <location>
        <begin position="52"/>
        <end position="80"/>
    </location>
</feature>
<keyword evidence="2" id="KW-0547">Nucleotide-binding</keyword>
<evidence type="ECO:0000256" key="5">
    <source>
        <dbReference type="ARBA" id="ARBA00022840"/>
    </source>
</evidence>
<feature type="region of interest" description="Disordered" evidence="7">
    <location>
        <begin position="1"/>
        <end position="34"/>
    </location>
</feature>
<organism evidence="11">
    <name type="scientific">Spongospora subterranea</name>
    <dbReference type="NCBI Taxonomy" id="70186"/>
    <lineage>
        <taxon>Eukaryota</taxon>
        <taxon>Sar</taxon>
        <taxon>Rhizaria</taxon>
        <taxon>Endomyxa</taxon>
        <taxon>Phytomyxea</taxon>
        <taxon>Plasmodiophorida</taxon>
        <taxon>Plasmodiophoridae</taxon>
        <taxon>Spongospora</taxon>
    </lineage>
</organism>
<name>A0A0H5R523_9EUKA</name>
<accession>A0A0H5R523</accession>
<dbReference type="InterPro" id="IPR011545">
    <property type="entry name" value="DEAD/DEAH_box_helicase_dom"/>
</dbReference>
<evidence type="ECO:0000256" key="2">
    <source>
        <dbReference type="ARBA" id="ARBA00022741"/>
    </source>
</evidence>
<feature type="domain" description="Helicase C-terminal" evidence="9">
    <location>
        <begin position="290"/>
        <end position="442"/>
    </location>
</feature>
<dbReference type="EMBL" id="HACM01008544">
    <property type="protein sequence ID" value="CRZ08986.1"/>
    <property type="molecule type" value="Transcribed_RNA"/>
</dbReference>
<evidence type="ECO:0000256" key="6">
    <source>
        <dbReference type="PROSITE-ProRule" id="PRU00552"/>
    </source>
</evidence>
<evidence type="ECO:0000256" key="1">
    <source>
        <dbReference type="ARBA" id="ARBA00012552"/>
    </source>
</evidence>
<dbReference type="PANTHER" id="PTHR47958">
    <property type="entry name" value="ATP-DEPENDENT RNA HELICASE DBP3"/>
    <property type="match status" value="1"/>
</dbReference>
<evidence type="ECO:0000259" key="8">
    <source>
        <dbReference type="PROSITE" id="PS51192"/>
    </source>
</evidence>
<dbReference type="Pfam" id="PF00271">
    <property type="entry name" value="Helicase_C"/>
    <property type="match status" value="1"/>
</dbReference>
<dbReference type="PROSITE" id="PS51195">
    <property type="entry name" value="Q_MOTIF"/>
    <property type="match status" value="1"/>
</dbReference>
<proteinExistence type="predicted"/>
<evidence type="ECO:0000313" key="11">
    <source>
        <dbReference type="EMBL" id="CRZ08986.1"/>
    </source>
</evidence>
<reference evidence="11" key="1">
    <citation type="submission" date="2015-04" db="EMBL/GenBank/DDBJ databases">
        <title>The genome sequence of the plant pathogenic Rhizarian Plasmodiophora brassicae reveals insights in its biotrophic life cycle and the origin of chitin synthesis.</title>
        <authorList>
            <person name="Schwelm A."/>
            <person name="Fogelqvist J."/>
            <person name="Knaust A."/>
            <person name="Julke S."/>
            <person name="Lilja T."/>
            <person name="Dhandapani V."/>
            <person name="Bonilla-Rosso G."/>
            <person name="Karlsson M."/>
            <person name="Shevchenko A."/>
            <person name="Choi S.R."/>
            <person name="Kim H.G."/>
            <person name="Park J.Y."/>
            <person name="Lim Y.P."/>
            <person name="Ludwig-Muller J."/>
            <person name="Dixelius C."/>
        </authorList>
    </citation>
    <scope>NUCLEOTIDE SEQUENCE</scope>
    <source>
        <tissue evidence="11">Potato root galls</tissue>
    </source>
</reference>
<dbReference type="InterPro" id="IPR001650">
    <property type="entry name" value="Helicase_C-like"/>
</dbReference>
<evidence type="ECO:0000256" key="3">
    <source>
        <dbReference type="ARBA" id="ARBA00022801"/>
    </source>
</evidence>
<evidence type="ECO:0000256" key="7">
    <source>
        <dbReference type="SAM" id="MobiDB-lite"/>
    </source>
</evidence>
<dbReference type="EC" id="3.6.4.13" evidence="1"/>
<dbReference type="InterPro" id="IPR014001">
    <property type="entry name" value="Helicase_ATP-bd"/>
</dbReference>
<dbReference type="InterPro" id="IPR027417">
    <property type="entry name" value="P-loop_NTPase"/>
</dbReference>
<feature type="short sequence motif" description="Q motif" evidence="6">
    <location>
        <begin position="52"/>
        <end position="80"/>
    </location>
</feature>
<feature type="compositionally biased region" description="Basic and acidic residues" evidence="7">
    <location>
        <begin position="1"/>
        <end position="10"/>
    </location>
</feature>
<keyword evidence="5" id="KW-0067">ATP-binding</keyword>
<feature type="domain" description="Helicase ATP-binding" evidence="8">
    <location>
        <begin position="85"/>
        <end position="262"/>
    </location>
</feature>
<sequence length="466" mass="51296">MVTVNERAEHPGQQAASERPEHAEQDDLGPPVSLQRQQVRLSDATHDLKESETFEALNLKSELLRGVHSMNWTMPSPIQSKALPHLLVENPQNLIAQAPAGTGKTAAFVLAVLNRVDAAQAVPQAIVICPTRELAKQNADVTIALAKFTDITVFTCLPDTAATARTVTSHVIIGTPGSLMKLIRNKVLNVNSIRSCVVDEADEMIKMNEVTGPTGSNVAGLGVDTSKIVSYLRSCHIMLFSATFPPKVRDYAMKMASPNPFKITVSMKNLTLPHIKHFEIKCPTEAFKFDIMCALFKIMNVGQSIIFVNKRYQATDLFMKLEAKGYKASLIHGEVSVQDRDTVINQFRALETSVLVTTDLLNRGFDVPEVSCVVNYDIPMIRGVSHHESYYHRTGRSGRFGRPGIAINLICSAADESSFQEIKDAFSISPIEVTARTEEELFNFLEPFIKDVDNEIGLQSDAPTSA</sequence>
<dbReference type="InterPro" id="IPR014014">
    <property type="entry name" value="RNA_helicase_DEAD_Q_motif"/>
</dbReference>
<dbReference type="PROSITE" id="PS51192">
    <property type="entry name" value="HELICASE_ATP_BIND_1"/>
    <property type="match status" value="1"/>
</dbReference>
<dbReference type="AlphaFoldDB" id="A0A0H5R523"/>